<keyword evidence="3" id="KW-1185">Reference proteome</keyword>
<comment type="caution">
    <text evidence="2">The sequence shown here is derived from an EMBL/GenBank/DDBJ whole genome shotgun (WGS) entry which is preliminary data.</text>
</comment>
<name>A0ABQ3Z8T6_9ACTN</name>
<organism evidence="2 3">
    <name type="scientific">Paractinoplanes durhamensis</name>
    <dbReference type="NCBI Taxonomy" id="113563"/>
    <lineage>
        <taxon>Bacteria</taxon>
        <taxon>Bacillati</taxon>
        <taxon>Actinomycetota</taxon>
        <taxon>Actinomycetes</taxon>
        <taxon>Micromonosporales</taxon>
        <taxon>Micromonosporaceae</taxon>
        <taxon>Paractinoplanes</taxon>
    </lineage>
</organism>
<reference evidence="2 3" key="1">
    <citation type="submission" date="2021-01" db="EMBL/GenBank/DDBJ databases">
        <title>Whole genome shotgun sequence of Actinoplanes durhamensis NBRC 14914.</title>
        <authorList>
            <person name="Komaki H."/>
            <person name="Tamura T."/>
        </authorList>
    </citation>
    <scope>NUCLEOTIDE SEQUENCE [LARGE SCALE GENOMIC DNA]</scope>
    <source>
        <strain evidence="2 3">NBRC 14914</strain>
    </source>
</reference>
<gene>
    <name evidence="2" type="ORF">Adu01nite_75750</name>
</gene>
<accession>A0ABQ3Z8T6</accession>
<evidence type="ECO:0000313" key="3">
    <source>
        <dbReference type="Proteomes" id="UP000637628"/>
    </source>
</evidence>
<evidence type="ECO:0000256" key="1">
    <source>
        <dbReference type="SAM" id="SignalP"/>
    </source>
</evidence>
<protein>
    <submittedName>
        <fullName evidence="2">Uncharacterized protein</fullName>
    </submittedName>
</protein>
<sequence>MKSALAFVLAATVPLIAATPAHAAPVPARIWWDVTAPAAKIYGELQAVSARSSTDVWAVGTGHLGDDESHAQVNHWDGIRWQSVPEVASEAWVELNGVGTLPSGEAVAVGSETAGGRTLPLIESYAAGGGAGRVIPGPIPADGGAWQGIDLRTATDGWAVGTSGSQVSQTLIAHWNGTDWQQVPSPSPGTVSSRLTAVTAVAADDAWAVGEIQNKSDTKLASSLLLHWDGSSWTQVDVPDPGLVRTRLLAVDAAAAGELWAVGYTQDTPSDDPDPDELQQGVALYLSNGTWRVLRSSQPTVTEFTGVVAIAPREVVLASYLLFAGAEHTNIEEWRGSALVPDWINPGTSNNEHIGSALTAIAAEPDTGRLWSVGWQANTFTGREQPYSLHSTT</sequence>
<feature type="chain" id="PRO_5047402049" evidence="1">
    <location>
        <begin position="24"/>
        <end position="393"/>
    </location>
</feature>
<dbReference type="Proteomes" id="UP000637628">
    <property type="component" value="Unassembled WGS sequence"/>
</dbReference>
<evidence type="ECO:0000313" key="2">
    <source>
        <dbReference type="EMBL" id="GIE06225.1"/>
    </source>
</evidence>
<keyword evidence="1" id="KW-0732">Signal</keyword>
<dbReference type="EMBL" id="BOML01000059">
    <property type="protein sequence ID" value="GIE06225.1"/>
    <property type="molecule type" value="Genomic_DNA"/>
</dbReference>
<feature type="signal peptide" evidence="1">
    <location>
        <begin position="1"/>
        <end position="23"/>
    </location>
</feature>
<proteinExistence type="predicted"/>
<dbReference type="RefSeq" id="WP_203734067.1">
    <property type="nucleotide sequence ID" value="NZ_BAAATX010000022.1"/>
</dbReference>